<dbReference type="SUPFAM" id="SSF53098">
    <property type="entry name" value="Ribonuclease H-like"/>
    <property type="match status" value="1"/>
</dbReference>
<protein>
    <submittedName>
        <fullName evidence="3">Uncharacterized protein LOC100906479</fullName>
    </submittedName>
</protein>
<dbReference type="AlphaFoldDB" id="A0AAJ6VVR7"/>
<dbReference type="GO" id="GO:0006357">
    <property type="term" value="P:regulation of transcription by RNA polymerase II"/>
    <property type="evidence" value="ECO:0007669"/>
    <property type="project" value="InterPro"/>
</dbReference>
<evidence type="ECO:0000313" key="3">
    <source>
        <dbReference type="RefSeq" id="XP_003738412.2"/>
    </source>
</evidence>
<dbReference type="PANTHER" id="PTHR32344:SF1">
    <property type="entry name" value="U1-TYPE DOMAIN-CONTAINING PROTEIN"/>
    <property type="match status" value="1"/>
</dbReference>
<evidence type="ECO:0000259" key="1">
    <source>
        <dbReference type="Pfam" id="PF04937"/>
    </source>
</evidence>
<keyword evidence="2" id="KW-1185">Reference proteome</keyword>
<accession>A0AAJ6VVR7</accession>
<dbReference type="Proteomes" id="UP000694867">
    <property type="component" value="Unplaced"/>
</dbReference>
<dbReference type="InterPro" id="IPR007021">
    <property type="entry name" value="DUF659"/>
</dbReference>
<dbReference type="PANTHER" id="PTHR32344">
    <property type="entry name" value="U1-TYPE DOMAIN-CONTAINING PROTEIN"/>
    <property type="match status" value="1"/>
</dbReference>
<proteinExistence type="predicted"/>
<dbReference type="GeneID" id="100906479"/>
<dbReference type="InterPro" id="IPR012337">
    <property type="entry name" value="RNaseH-like_sf"/>
</dbReference>
<name>A0AAJ6VVR7_9ACAR</name>
<sequence length="482" mass="54025">METFVKVFGCEVLSTDGRVLFCKVCEREISADKKFAVSQHVNGVRHKSLVEKKKQQTDSSSVSQMLPFLLASGKQSQFHLDLCDAFLSSGIPLFKLDHEKLRSFFGKYVKHQVPSSSALRKNYIRSAYESKLDSIRSYVAEKFIWLSVDETTDATGRFVAHVVVGTMETTSSRSFLLHCESLEKTNGSTISQVFVNSLTLLWPQQIQHDRVLLFVSDGAAYMKKAGTALKVMFPKMLHLTCTAHALHRVAEEVRLLFPKVDKLVSNGKKIFLKSASRTTAFREKAPGIPLPPQPILTRWGTWINAALYYAENFEAFAVVVQSLDASEAASIALAQGLLKDESLKRDLAFIRSHLGHLPPGIEKLEKKETPLIESIGTFERVLDALEDTPGQIGDRLREKYKSVLSRNPDYGSVKAIADVLRGDIPESCNLDFSPGEIAAFKFAPLTSVDVERSFSQLKYTLDDRRHSFTFENLRMVLIVYCS</sequence>
<dbReference type="KEGG" id="goe:100906479"/>
<evidence type="ECO:0000313" key="2">
    <source>
        <dbReference type="Proteomes" id="UP000694867"/>
    </source>
</evidence>
<feature type="domain" description="DUF659" evidence="1">
    <location>
        <begin position="114"/>
        <end position="270"/>
    </location>
</feature>
<reference evidence="3" key="1">
    <citation type="submission" date="2025-08" db="UniProtKB">
        <authorList>
            <consortium name="RefSeq"/>
        </authorList>
    </citation>
    <scope>IDENTIFICATION</scope>
</reference>
<gene>
    <name evidence="3" type="primary">LOC100906479</name>
</gene>
<dbReference type="RefSeq" id="XP_003738412.2">
    <property type="nucleotide sequence ID" value="XM_003738364.2"/>
</dbReference>
<dbReference type="GO" id="GO:0005634">
    <property type="term" value="C:nucleus"/>
    <property type="evidence" value="ECO:0007669"/>
    <property type="project" value="InterPro"/>
</dbReference>
<dbReference type="Pfam" id="PF04937">
    <property type="entry name" value="DUF659"/>
    <property type="match status" value="1"/>
</dbReference>
<dbReference type="GO" id="GO:0003690">
    <property type="term" value="F:double-stranded DNA binding"/>
    <property type="evidence" value="ECO:0007669"/>
    <property type="project" value="InterPro"/>
</dbReference>
<dbReference type="InterPro" id="IPR033375">
    <property type="entry name" value="Cggbp1"/>
</dbReference>
<organism evidence="2 3">
    <name type="scientific">Galendromus occidentalis</name>
    <name type="common">western predatory mite</name>
    <dbReference type="NCBI Taxonomy" id="34638"/>
    <lineage>
        <taxon>Eukaryota</taxon>
        <taxon>Metazoa</taxon>
        <taxon>Ecdysozoa</taxon>
        <taxon>Arthropoda</taxon>
        <taxon>Chelicerata</taxon>
        <taxon>Arachnida</taxon>
        <taxon>Acari</taxon>
        <taxon>Parasitiformes</taxon>
        <taxon>Mesostigmata</taxon>
        <taxon>Gamasina</taxon>
        <taxon>Phytoseioidea</taxon>
        <taxon>Phytoseiidae</taxon>
        <taxon>Typhlodrominae</taxon>
        <taxon>Galendromus</taxon>
    </lineage>
</organism>